<dbReference type="KEGG" id="wse:WALSEDRAFT_68593"/>
<protein>
    <recommendedName>
        <fullName evidence="4">Small ribosomal subunit protein uS10m</fullName>
    </recommendedName>
    <alternativeName>
        <fullName evidence="5">37S ribosomal protein S10, mitochondrial</fullName>
    </alternativeName>
</protein>
<dbReference type="STRING" id="671144.I4YDT0"/>
<evidence type="ECO:0000256" key="1">
    <source>
        <dbReference type="ARBA" id="ARBA00007102"/>
    </source>
</evidence>
<evidence type="ECO:0000313" key="10">
    <source>
        <dbReference type="Proteomes" id="UP000005242"/>
    </source>
</evidence>
<dbReference type="SUPFAM" id="SSF54999">
    <property type="entry name" value="Ribosomal protein S10"/>
    <property type="match status" value="1"/>
</dbReference>
<dbReference type="OMA" id="MPCSGTV"/>
<dbReference type="eggNOG" id="KOG3321">
    <property type="taxonomic scope" value="Eukaryota"/>
</dbReference>
<dbReference type="GO" id="GO:0005840">
    <property type="term" value="C:ribosome"/>
    <property type="evidence" value="ECO:0007669"/>
    <property type="project" value="UniProtKB-KW"/>
</dbReference>
<keyword evidence="10" id="KW-1185">Reference proteome</keyword>
<dbReference type="HAMAP" id="MF_00508">
    <property type="entry name" value="Ribosomal_uS10"/>
    <property type="match status" value="1"/>
</dbReference>
<dbReference type="InterPro" id="IPR001848">
    <property type="entry name" value="Ribosomal_uS10"/>
</dbReference>
<comment type="similarity">
    <text evidence="1">Belongs to the universal ribosomal protein uS10 family.</text>
</comment>
<evidence type="ECO:0000256" key="5">
    <source>
        <dbReference type="ARBA" id="ARBA00042916"/>
    </source>
</evidence>
<comment type="function">
    <text evidence="6">Involved in mitochondrial genome encoded proteins translation. Involved in the binding of tRNA to the ribosomes.</text>
</comment>
<dbReference type="GeneID" id="18475434"/>
<keyword evidence="3" id="KW-0687">Ribonucleoprotein</keyword>
<dbReference type="Proteomes" id="UP000005242">
    <property type="component" value="Unassembled WGS sequence"/>
</dbReference>
<dbReference type="PRINTS" id="PR00971">
    <property type="entry name" value="RIBOSOMALS10"/>
</dbReference>
<evidence type="ECO:0000256" key="6">
    <source>
        <dbReference type="ARBA" id="ARBA00057689"/>
    </source>
</evidence>
<dbReference type="EMBL" id="JH668229">
    <property type="protein sequence ID" value="EIM22122.1"/>
    <property type="molecule type" value="Genomic_DNA"/>
</dbReference>
<feature type="domain" description="Small ribosomal subunit protein uS10" evidence="8">
    <location>
        <begin position="66"/>
        <end position="163"/>
    </location>
</feature>
<dbReference type="HOGENOM" id="CLU_051208_2_0_1"/>
<dbReference type="Pfam" id="PF00338">
    <property type="entry name" value="Ribosomal_S10"/>
    <property type="match status" value="1"/>
</dbReference>
<evidence type="ECO:0000256" key="3">
    <source>
        <dbReference type="ARBA" id="ARBA00023274"/>
    </source>
</evidence>
<evidence type="ECO:0000256" key="4">
    <source>
        <dbReference type="ARBA" id="ARBA00035261"/>
    </source>
</evidence>
<dbReference type="SMART" id="SM01403">
    <property type="entry name" value="Ribosomal_S10"/>
    <property type="match status" value="1"/>
</dbReference>
<proteinExistence type="inferred from homology"/>
<dbReference type="NCBIfam" id="TIGR01049">
    <property type="entry name" value="rpsJ_bact"/>
    <property type="match status" value="1"/>
</dbReference>
<comment type="subunit">
    <text evidence="7">Part of the mitochondrial small ribosomal subunit.</text>
</comment>
<dbReference type="InterPro" id="IPR027486">
    <property type="entry name" value="Ribosomal_uS10_dom"/>
</dbReference>
<dbReference type="FunCoup" id="I4YDT0">
    <property type="interactions" value="139"/>
</dbReference>
<evidence type="ECO:0000256" key="7">
    <source>
        <dbReference type="ARBA" id="ARBA00065857"/>
    </source>
</evidence>
<evidence type="ECO:0000259" key="8">
    <source>
        <dbReference type="SMART" id="SM01403"/>
    </source>
</evidence>
<dbReference type="AlphaFoldDB" id="I4YDT0"/>
<dbReference type="GO" id="GO:1990904">
    <property type="term" value="C:ribonucleoprotein complex"/>
    <property type="evidence" value="ECO:0007669"/>
    <property type="project" value="UniProtKB-KW"/>
</dbReference>
<dbReference type="Gene3D" id="3.30.70.600">
    <property type="entry name" value="Ribosomal protein S10 domain"/>
    <property type="match status" value="1"/>
</dbReference>
<dbReference type="InterPro" id="IPR036838">
    <property type="entry name" value="Ribosomal_uS10_dom_sf"/>
</dbReference>
<dbReference type="GO" id="GO:0003735">
    <property type="term" value="F:structural constituent of ribosome"/>
    <property type="evidence" value="ECO:0007669"/>
    <property type="project" value="InterPro"/>
</dbReference>
<accession>I4YDT0</accession>
<evidence type="ECO:0000256" key="2">
    <source>
        <dbReference type="ARBA" id="ARBA00022980"/>
    </source>
</evidence>
<dbReference type="InParanoid" id="I4YDT0"/>
<dbReference type="FunFam" id="3.30.70.600:FF:000003">
    <property type="entry name" value="30S ribosomal protein S10"/>
    <property type="match status" value="1"/>
</dbReference>
<gene>
    <name evidence="9" type="ORF">WALSEDRAFT_68593</name>
</gene>
<dbReference type="OrthoDB" id="366214at2759"/>
<reference evidence="9 10" key="1">
    <citation type="journal article" date="2012" name="Fungal Genet. Biol.">
        <title>The genome of the xerotolerant mold Wallemia sebi reveals adaptations to osmotic stress and suggests cryptic sexual reproduction.</title>
        <authorList>
            <person name="Padamsee M."/>
            <person name="Kumar T.K.A."/>
            <person name="Riley R."/>
            <person name="Binder M."/>
            <person name="Boyd A."/>
            <person name="Calvo A.M."/>
            <person name="Furukawa K."/>
            <person name="Hesse C."/>
            <person name="Hohmann S."/>
            <person name="James T.Y."/>
            <person name="LaButti K."/>
            <person name="Lapidus A."/>
            <person name="Lindquist E."/>
            <person name="Lucas S."/>
            <person name="Miller K."/>
            <person name="Shantappa S."/>
            <person name="Grigoriev I.V."/>
            <person name="Hibbett D.S."/>
            <person name="McLaughlin D.J."/>
            <person name="Spatafora J.W."/>
            <person name="Aime M.C."/>
        </authorList>
    </citation>
    <scope>NUCLEOTIDE SEQUENCE [LARGE SCALE GENOMIC DNA]</scope>
    <source>
        <strain evidence="10">ATCC MYA-4683 / CBS 633.66</strain>
    </source>
</reference>
<dbReference type="PANTHER" id="PTHR11700">
    <property type="entry name" value="30S RIBOSOMAL PROTEIN S10 FAMILY MEMBER"/>
    <property type="match status" value="1"/>
</dbReference>
<name>I4YDT0_WALMC</name>
<organism evidence="9 10">
    <name type="scientific">Wallemia mellicola (strain ATCC MYA-4683 / CBS 633.66)</name>
    <name type="common">Wallemia sebi (CBS 633.66)</name>
    <dbReference type="NCBI Taxonomy" id="671144"/>
    <lineage>
        <taxon>Eukaryota</taxon>
        <taxon>Fungi</taxon>
        <taxon>Dikarya</taxon>
        <taxon>Basidiomycota</taxon>
        <taxon>Wallemiomycotina</taxon>
        <taxon>Wallemiomycetes</taxon>
        <taxon>Wallemiales</taxon>
        <taxon>Wallemiaceae</taxon>
        <taxon>Wallemia</taxon>
    </lineage>
</organism>
<dbReference type="GO" id="GO:0006412">
    <property type="term" value="P:translation"/>
    <property type="evidence" value="ECO:0007669"/>
    <property type="project" value="InterPro"/>
</dbReference>
<evidence type="ECO:0000313" key="9">
    <source>
        <dbReference type="EMBL" id="EIM22122.1"/>
    </source>
</evidence>
<dbReference type="RefSeq" id="XP_006957924.1">
    <property type="nucleotide sequence ID" value="XM_006957862.1"/>
</dbReference>
<keyword evidence="2 9" id="KW-0689">Ribosomal protein</keyword>
<sequence>MLSRLNLFKTKNIKNVRYRANFPPVLQAIEYDNQPSTNNLYLENNPPSVFKVPEKHKKSHNIPIANLQLKAYDNEHLDFFADFAQRAAYHLGIVLTGPAMLPTRHERFAVLKSPFVHKKSQEVFERRTHTRLLKVWDSDDQVVQLWIQYLNQHAMKGVRMKFEQIKYEKFTKA</sequence>